<proteinExistence type="predicted"/>
<dbReference type="InterPro" id="IPR000182">
    <property type="entry name" value="GNAT_dom"/>
</dbReference>
<keyword evidence="4" id="KW-0689">Ribosomal protein</keyword>
<reference evidence="4" key="1">
    <citation type="journal article" date="2024" name="Int. J. Syst. Evol. Microbiol.">
        <title>Brooklawnia propionicigenes sp. nov., a facultatively anaerobic, propionate-producing bacterium isolated from a methanogenic reactor treating waste from cattle farms.</title>
        <authorList>
            <person name="Akita Y."/>
            <person name="Ueki A."/>
            <person name="Tonouchi A."/>
            <person name="Sugawara Y."/>
            <person name="Honma S."/>
            <person name="Kaku N."/>
            <person name="Ueki K."/>
        </authorList>
    </citation>
    <scope>NUCLEOTIDE SEQUENCE</scope>
    <source>
        <strain evidence="4">SH051</strain>
    </source>
</reference>
<dbReference type="EMBL" id="AP028056">
    <property type="protein sequence ID" value="BEH02952.1"/>
    <property type="molecule type" value="Genomic_DNA"/>
</dbReference>
<dbReference type="Pfam" id="PF00583">
    <property type="entry name" value="Acetyltransf_1"/>
    <property type="match status" value="1"/>
</dbReference>
<evidence type="ECO:0000313" key="5">
    <source>
        <dbReference type="Proteomes" id="UP001431656"/>
    </source>
</evidence>
<keyword evidence="2" id="KW-0012">Acyltransferase</keyword>
<dbReference type="KEGG" id="broo:brsh051_22330"/>
<sequence length="158" mass="17055">MIVSTANRNDLDALLSLEESGFDRPQRWSAASWVSELDATGRLVLVSRDSAGIEAVACFSVLYDTAELLRVIVAPAHRGHGVARRLVSVGKEWAEAAGADRMLLEVRRDNAPALALYGSSGFQAILRRRDYYGAGHDAVVMECALQHPALAAHAGWLA</sequence>
<dbReference type="Proteomes" id="UP001431656">
    <property type="component" value="Chromosome"/>
</dbReference>
<dbReference type="InterPro" id="IPR050832">
    <property type="entry name" value="Bact_Acetyltransf"/>
</dbReference>
<dbReference type="PANTHER" id="PTHR43877">
    <property type="entry name" value="AMINOALKYLPHOSPHONATE N-ACETYLTRANSFERASE-RELATED-RELATED"/>
    <property type="match status" value="1"/>
</dbReference>
<evidence type="ECO:0000256" key="1">
    <source>
        <dbReference type="ARBA" id="ARBA00022679"/>
    </source>
</evidence>
<dbReference type="GO" id="GO:0016747">
    <property type="term" value="F:acyltransferase activity, transferring groups other than amino-acyl groups"/>
    <property type="evidence" value="ECO:0007669"/>
    <property type="project" value="InterPro"/>
</dbReference>
<dbReference type="PROSITE" id="PS51186">
    <property type="entry name" value="GNAT"/>
    <property type="match status" value="1"/>
</dbReference>
<evidence type="ECO:0000256" key="2">
    <source>
        <dbReference type="ARBA" id="ARBA00023315"/>
    </source>
</evidence>
<accession>A0AAN0MHR9</accession>
<evidence type="ECO:0000313" key="4">
    <source>
        <dbReference type="EMBL" id="BEH02952.1"/>
    </source>
</evidence>
<evidence type="ECO:0000259" key="3">
    <source>
        <dbReference type="PROSITE" id="PS51186"/>
    </source>
</evidence>
<dbReference type="CDD" id="cd04301">
    <property type="entry name" value="NAT_SF"/>
    <property type="match status" value="1"/>
</dbReference>
<dbReference type="SUPFAM" id="SSF55729">
    <property type="entry name" value="Acyl-CoA N-acyltransferases (Nat)"/>
    <property type="match status" value="1"/>
</dbReference>
<keyword evidence="4" id="KW-0687">Ribonucleoprotein</keyword>
<dbReference type="PANTHER" id="PTHR43877:SF2">
    <property type="entry name" value="AMINOALKYLPHOSPHONATE N-ACETYLTRANSFERASE-RELATED"/>
    <property type="match status" value="1"/>
</dbReference>
<dbReference type="Gene3D" id="3.40.630.30">
    <property type="match status" value="1"/>
</dbReference>
<name>A0AAN0MHR9_9ACTN</name>
<feature type="domain" description="N-acetyltransferase" evidence="3">
    <location>
        <begin position="1"/>
        <end position="146"/>
    </location>
</feature>
<keyword evidence="5" id="KW-1185">Reference proteome</keyword>
<dbReference type="GO" id="GO:0005840">
    <property type="term" value="C:ribosome"/>
    <property type="evidence" value="ECO:0007669"/>
    <property type="project" value="UniProtKB-KW"/>
</dbReference>
<protein>
    <submittedName>
        <fullName evidence="4">Ribosomal protein S18-alanine N-acetyltransferase</fullName>
    </submittedName>
</protein>
<dbReference type="AlphaFoldDB" id="A0AAN0MHR9"/>
<dbReference type="InterPro" id="IPR016181">
    <property type="entry name" value="Acyl_CoA_acyltransferase"/>
</dbReference>
<gene>
    <name evidence="4" type="primary">rimI</name>
    <name evidence="4" type="ORF">brsh051_22330</name>
</gene>
<organism evidence="4 5">
    <name type="scientific">Brooklawnia propionicigenes</name>
    <dbReference type="NCBI Taxonomy" id="3041175"/>
    <lineage>
        <taxon>Bacteria</taxon>
        <taxon>Bacillati</taxon>
        <taxon>Actinomycetota</taxon>
        <taxon>Actinomycetes</taxon>
        <taxon>Propionibacteriales</taxon>
        <taxon>Propionibacteriaceae</taxon>
        <taxon>Brooklawnia</taxon>
    </lineage>
</organism>
<keyword evidence="1" id="KW-0808">Transferase</keyword>
<dbReference type="RefSeq" id="WP_286265008.1">
    <property type="nucleotide sequence ID" value="NZ_AP028056.1"/>
</dbReference>